<keyword evidence="7" id="KW-0342">GTP-binding</keyword>
<dbReference type="InterPro" id="IPR027417">
    <property type="entry name" value="P-loop_NTPase"/>
</dbReference>
<feature type="region of interest" description="Disordered" evidence="11">
    <location>
        <begin position="419"/>
        <end position="556"/>
    </location>
</feature>
<feature type="compositionally biased region" description="Acidic residues" evidence="11">
    <location>
        <begin position="425"/>
        <end position="442"/>
    </location>
</feature>
<dbReference type="GO" id="GO:0034511">
    <property type="term" value="F:U3 snoRNA binding"/>
    <property type="evidence" value="ECO:0007669"/>
    <property type="project" value="TreeGrafter"/>
</dbReference>
<name>A0AAW1KUC7_SAPOF</name>
<dbReference type="InterPro" id="IPR030387">
    <property type="entry name" value="G_Bms1/Tsr1_dom"/>
</dbReference>
<feature type="region of interest" description="Disordered" evidence="11">
    <location>
        <begin position="1"/>
        <end position="54"/>
    </location>
</feature>
<dbReference type="FunFam" id="3.40.50.300:FF:000105">
    <property type="entry name" value="BMS1 ribosome biogenesis factor"/>
    <property type="match status" value="1"/>
</dbReference>
<evidence type="ECO:0000256" key="8">
    <source>
        <dbReference type="ARBA" id="ARBA00023242"/>
    </source>
</evidence>
<keyword evidence="4" id="KW-0547">Nucleotide-binding</keyword>
<keyword evidence="2" id="KW-0690">Ribosome biogenesis</keyword>
<feature type="compositionally biased region" description="Basic and acidic residues" evidence="11">
    <location>
        <begin position="731"/>
        <end position="746"/>
    </location>
</feature>
<feature type="compositionally biased region" description="Basic and acidic residues" evidence="11">
    <location>
        <begin position="480"/>
        <end position="494"/>
    </location>
</feature>
<dbReference type="EMBL" id="JBDFQZ010000005">
    <property type="protein sequence ID" value="KAK9725972.1"/>
    <property type="molecule type" value="Genomic_DNA"/>
</dbReference>
<dbReference type="Pfam" id="PF04950">
    <property type="entry name" value="RIBIOP_C"/>
    <property type="match status" value="1"/>
</dbReference>
<dbReference type="GO" id="GO:0032040">
    <property type="term" value="C:small-subunit processome"/>
    <property type="evidence" value="ECO:0007669"/>
    <property type="project" value="UniProtKB-ARBA"/>
</dbReference>
<comment type="caution">
    <text evidence="13">The sequence shown here is derived from an EMBL/GenBank/DDBJ whole genome shotgun (WGS) entry which is preliminary data.</text>
</comment>
<dbReference type="Proteomes" id="UP001443914">
    <property type="component" value="Unassembled WGS sequence"/>
</dbReference>
<evidence type="ECO:0000256" key="11">
    <source>
        <dbReference type="SAM" id="MobiDB-lite"/>
    </source>
</evidence>
<dbReference type="PANTHER" id="PTHR12858:SF2">
    <property type="entry name" value="RIBOSOME BIOGENESIS PROTEIN BMS1 HOMOLOG"/>
    <property type="match status" value="1"/>
</dbReference>
<feature type="compositionally biased region" description="Basic and acidic residues" evidence="11">
    <location>
        <begin position="542"/>
        <end position="552"/>
    </location>
</feature>
<reference evidence="13" key="1">
    <citation type="submission" date="2024-03" db="EMBL/GenBank/DDBJ databases">
        <title>WGS assembly of Saponaria officinalis var. Norfolk2.</title>
        <authorList>
            <person name="Jenkins J."/>
            <person name="Shu S."/>
            <person name="Grimwood J."/>
            <person name="Barry K."/>
            <person name="Goodstein D."/>
            <person name="Schmutz J."/>
            <person name="Leebens-Mack J."/>
            <person name="Osbourn A."/>
        </authorList>
    </citation>
    <scope>NUCLEOTIDE SEQUENCE [LARGE SCALE GENOMIC DNA]</scope>
    <source>
        <strain evidence="13">JIC</strain>
    </source>
</reference>
<evidence type="ECO:0000256" key="2">
    <source>
        <dbReference type="ARBA" id="ARBA00022517"/>
    </source>
</evidence>
<feature type="compositionally biased region" description="Basic residues" evidence="11">
    <location>
        <begin position="1174"/>
        <end position="1183"/>
    </location>
</feature>
<accession>A0AAW1KUC7</accession>
<evidence type="ECO:0000256" key="6">
    <source>
        <dbReference type="ARBA" id="ARBA00022840"/>
    </source>
</evidence>
<feature type="region of interest" description="Disordered" evidence="11">
    <location>
        <begin position="642"/>
        <end position="697"/>
    </location>
</feature>
<feature type="compositionally biased region" description="Basic and acidic residues" evidence="11">
    <location>
        <begin position="456"/>
        <end position="469"/>
    </location>
</feature>
<evidence type="ECO:0000256" key="3">
    <source>
        <dbReference type="ARBA" id="ARBA00022553"/>
    </source>
</evidence>
<feature type="compositionally biased region" description="Basic residues" evidence="11">
    <location>
        <begin position="12"/>
        <end position="30"/>
    </location>
</feature>
<dbReference type="CDD" id="cd01882">
    <property type="entry name" value="BMS1"/>
    <property type="match status" value="1"/>
</dbReference>
<feature type="compositionally biased region" description="Acidic residues" evidence="11">
    <location>
        <begin position="495"/>
        <end position="537"/>
    </location>
</feature>
<dbReference type="SMART" id="SM00785">
    <property type="entry name" value="AARP2CN"/>
    <property type="match status" value="1"/>
</dbReference>
<dbReference type="GO" id="GO:0000479">
    <property type="term" value="P:endonucleolytic cleavage of tricistronic rRNA transcript (SSU-rRNA, 5.8S rRNA, LSU-rRNA)"/>
    <property type="evidence" value="ECO:0007669"/>
    <property type="project" value="TreeGrafter"/>
</dbReference>
<comment type="catalytic activity">
    <reaction evidence="9">
        <text>GTP + H2O = GDP + phosphate + H(+)</text>
        <dbReference type="Rhea" id="RHEA:19669"/>
        <dbReference type="ChEBI" id="CHEBI:15377"/>
        <dbReference type="ChEBI" id="CHEBI:15378"/>
        <dbReference type="ChEBI" id="CHEBI:37565"/>
        <dbReference type="ChEBI" id="CHEBI:43474"/>
        <dbReference type="ChEBI" id="CHEBI:58189"/>
    </reaction>
    <physiologicalReaction direction="left-to-right" evidence="9">
        <dbReference type="Rhea" id="RHEA:19670"/>
    </physiologicalReaction>
</comment>
<feature type="region of interest" description="Disordered" evidence="11">
    <location>
        <begin position="569"/>
        <end position="613"/>
    </location>
</feature>
<dbReference type="Gene3D" id="3.40.50.300">
    <property type="entry name" value="P-loop containing nucleotide triphosphate hydrolases"/>
    <property type="match status" value="1"/>
</dbReference>
<evidence type="ECO:0000256" key="4">
    <source>
        <dbReference type="ARBA" id="ARBA00022741"/>
    </source>
</evidence>
<dbReference type="PANTHER" id="PTHR12858">
    <property type="entry name" value="RIBOSOME BIOGENESIS PROTEIN"/>
    <property type="match status" value="1"/>
</dbReference>
<protein>
    <recommendedName>
        <fullName evidence="12">Bms1-type G domain-containing protein</fullName>
    </recommendedName>
</protein>
<dbReference type="GO" id="GO:0003924">
    <property type="term" value="F:GTPase activity"/>
    <property type="evidence" value="ECO:0007669"/>
    <property type="project" value="TreeGrafter"/>
</dbReference>
<dbReference type="GO" id="GO:0030686">
    <property type="term" value="C:90S preribosome"/>
    <property type="evidence" value="ECO:0007669"/>
    <property type="project" value="TreeGrafter"/>
</dbReference>
<feature type="compositionally biased region" description="Basic and acidic residues" evidence="11">
    <location>
        <begin position="588"/>
        <end position="603"/>
    </location>
</feature>
<feature type="compositionally biased region" description="Acidic residues" evidence="11">
    <location>
        <begin position="659"/>
        <end position="678"/>
    </location>
</feature>
<dbReference type="SMART" id="SM01362">
    <property type="entry name" value="DUF663"/>
    <property type="match status" value="1"/>
</dbReference>
<feature type="compositionally biased region" description="Basic and acidic residues" evidence="11">
    <location>
        <begin position="1148"/>
        <end position="1173"/>
    </location>
</feature>
<evidence type="ECO:0000256" key="5">
    <source>
        <dbReference type="ARBA" id="ARBA00022801"/>
    </source>
</evidence>
<feature type="domain" description="Bms1-type G" evidence="12">
    <location>
        <begin position="85"/>
        <end position="250"/>
    </location>
</feature>
<evidence type="ECO:0000256" key="7">
    <source>
        <dbReference type="ARBA" id="ARBA00023134"/>
    </source>
</evidence>
<feature type="compositionally biased region" description="Basic residues" evidence="11">
    <location>
        <begin position="1129"/>
        <end position="1147"/>
    </location>
</feature>
<dbReference type="InterPro" id="IPR039761">
    <property type="entry name" value="Bms1/Tsr1"/>
</dbReference>
<proteinExistence type="inferred from homology"/>
<dbReference type="SUPFAM" id="SSF52540">
    <property type="entry name" value="P-loop containing nucleoside triphosphate hydrolases"/>
    <property type="match status" value="1"/>
</dbReference>
<dbReference type="GO" id="GO:0005524">
    <property type="term" value="F:ATP binding"/>
    <property type="evidence" value="ECO:0007669"/>
    <property type="project" value="UniProtKB-KW"/>
</dbReference>
<dbReference type="InterPro" id="IPR037875">
    <property type="entry name" value="Bms1_N"/>
</dbReference>
<evidence type="ECO:0000259" key="12">
    <source>
        <dbReference type="PROSITE" id="PS51714"/>
    </source>
</evidence>
<feature type="region of interest" description="Disordered" evidence="11">
    <location>
        <begin position="1086"/>
        <end position="1183"/>
    </location>
</feature>
<organism evidence="13 14">
    <name type="scientific">Saponaria officinalis</name>
    <name type="common">Common soapwort</name>
    <name type="synonym">Lychnis saponaria</name>
    <dbReference type="NCBI Taxonomy" id="3572"/>
    <lineage>
        <taxon>Eukaryota</taxon>
        <taxon>Viridiplantae</taxon>
        <taxon>Streptophyta</taxon>
        <taxon>Embryophyta</taxon>
        <taxon>Tracheophyta</taxon>
        <taxon>Spermatophyta</taxon>
        <taxon>Magnoliopsida</taxon>
        <taxon>eudicotyledons</taxon>
        <taxon>Gunneridae</taxon>
        <taxon>Pentapetalae</taxon>
        <taxon>Caryophyllales</taxon>
        <taxon>Caryophyllaceae</taxon>
        <taxon>Caryophylleae</taxon>
        <taxon>Saponaria</taxon>
    </lineage>
</organism>
<dbReference type="AlphaFoldDB" id="A0AAW1KUC7"/>
<evidence type="ECO:0000313" key="14">
    <source>
        <dbReference type="Proteomes" id="UP001443914"/>
    </source>
</evidence>
<keyword evidence="6" id="KW-0067">ATP-binding</keyword>
<evidence type="ECO:0000256" key="9">
    <source>
        <dbReference type="ARBA" id="ARBA00049117"/>
    </source>
</evidence>
<dbReference type="GO" id="GO:0005525">
    <property type="term" value="F:GTP binding"/>
    <property type="evidence" value="ECO:0007669"/>
    <property type="project" value="UniProtKB-KW"/>
</dbReference>
<dbReference type="GO" id="GO:0000462">
    <property type="term" value="P:maturation of SSU-rRNA from tricistronic rRNA transcript (SSU-rRNA, 5.8S rRNA, LSU-rRNA)"/>
    <property type="evidence" value="ECO:0007669"/>
    <property type="project" value="TreeGrafter"/>
</dbReference>
<dbReference type="InterPro" id="IPR012948">
    <property type="entry name" value="AARP2CN"/>
</dbReference>
<comment type="subcellular location">
    <subcellularLocation>
        <location evidence="1">Nucleus</location>
        <location evidence="1">Nucleolus</location>
    </subcellularLocation>
</comment>
<evidence type="ECO:0000313" key="13">
    <source>
        <dbReference type="EMBL" id="KAK9725972.1"/>
    </source>
</evidence>
<comment type="similarity">
    <text evidence="10">Belongs to the TRAFAC class translation factor GTPase superfamily. Bms1-like GTPase family. BMS1 subfamily.</text>
</comment>
<gene>
    <name evidence="13" type="ORF">RND81_05G180900</name>
</gene>
<evidence type="ECO:0000256" key="1">
    <source>
        <dbReference type="ARBA" id="ARBA00004604"/>
    </source>
</evidence>
<evidence type="ECO:0000256" key="10">
    <source>
        <dbReference type="ARBA" id="ARBA00061391"/>
    </source>
</evidence>
<keyword evidence="14" id="KW-1185">Reference proteome</keyword>
<feature type="region of interest" description="Disordered" evidence="11">
    <location>
        <begin position="716"/>
        <end position="746"/>
    </location>
</feature>
<sequence length="1183" mass="133857">MAAPGDGEQSHKAHRFRQAGPKKRVKSNKKKGVDNSEDNNNDPPKNPKAFGFRSNVKAKRLQSHAMEKEQRKLHVPKIDRNIGDAPPFVIVVHGPPKVGKSLLIKCLVKHYTKHNLPDVRGPVTIVSGKLRRLQFVECPNDMNAMIDCAKFADLALLLVDGSYGFEMETFEFLNIMQVHGFPKVMGVLTHLDQFKDVKKLRKTKQRLKHRFWTEIYDGAKLFYLSGLLHGKYLNREILNLSRFISVMKFHPLSWRTTHPYVLADRFEDVTPPERVQMDKKCDRNVTVYGYLRGCNLKKGHKVHIAGVGDFNLAGVSSLADPCPLPSAAKKKGLRDKEKLFYAPMSGVGDLVYDKDAVYININDNLVQFSEGAENGGSVRKGKFDVGEAMVKSLQKVTNPIDEQLQEGQLKLFSGKQDMHEADVAGAEDEASGSDDESDDGDSDSNGLESSDNEMDDKEKVENKVKEHVEFANGRTRRKAMFGDDDHASEGHSSDDGEDDEKNDSDDESDGSEGDDDGPVAEISGSDDSEDDEEDNDDGNASRWRESLLERAASRQNTNLMQLVYGKSTSALTNDISETQTSSDDESDKEFFRPKGEGTKKVTDDEGAGNVDSDDCSKFASILNFKNWHDDKNVESIRDRFVTGDWSKAAQRARASEAGSDNDDEDGAYGDFEDVEAGENEGLNLTGEGGTLKKEDDAEVEERKLKKLALRAKFDSQYDGSGLPDEDMDEESGPKSDHNKPSEVDHHEKLKKEIEIRQQMNLLELNDLDEEMRIEIEGFKTGTYVRLEIHAVPYEMVEYFDPQYPILVGGISLAEENVGYMQARIKRHRWHKKVLKTRDPIILSMGWRRYQTIPVYAIEDSNSRLRMLKYTPEHMHCLAMFYGPLAPPNTGVVAIQNLSNNQASFRITATAVVLEFNHAAQIKKKIKLTGYPCKIFKKTAYIKDMFTSDLEIARYEGASVRTASGIRGRVKKAANELIGQKAKGKDGNTLDGGVARCTFEDKILMSDIVFLKGWVSVDIPKFFNPLTTALQPRDHVWQGMKTVGELRRERNLPVPVNKDSQYKPIERKLRKFNPLVIPKSLQQALPFASKPKDIPKKRHGGSGRIAVVPEPSEEKVRKMIQHIQLIRHEKEKKRKQKETEKRKVHQAQKAKEEEISRKRQREERRERYREEDKAKKKMRRTPKD</sequence>
<dbReference type="Pfam" id="PF08142">
    <property type="entry name" value="AARP2CN"/>
    <property type="match status" value="1"/>
</dbReference>
<dbReference type="InterPro" id="IPR007034">
    <property type="entry name" value="BMS1_TSR1_C"/>
</dbReference>
<keyword evidence="5" id="KW-0378">Hydrolase</keyword>
<keyword evidence="8" id="KW-0539">Nucleus</keyword>
<dbReference type="GO" id="GO:0005654">
    <property type="term" value="C:nucleoplasm"/>
    <property type="evidence" value="ECO:0007669"/>
    <property type="project" value="UniProtKB-ARBA"/>
</dbReference>
<dbReference type="PROSITE" id="PS51714">
    <property type="entry name" value="G_BMS1"/>
    <property type="match status" value="1"/>
</dbReference>
<keyword evidence="3" id="KW-0597">Phosphoprotein</keyword>